<name>A0ABY1CAY0_9FIRM</name>
<dbReference type="SUPFAM" id="SSF81301">
    <property type="entry name" value="Nucleotidyltransferase"/>
    <property type="match status" value="1"/>
</dbReference>
<evidence type="ECO:0000259" key="1">
    <source>
        <dbReference type="Pfam" id="PF01909"/>
    </source>
</evidence>
<evidence type="ECO:0000313" key="2">
    <source>
        <dbReference type="EMBL" id="SET87030.1"/>
    </source>
</evidence>
<reference evidence="2 3" key="1">
    <citation type="submission" date="2016-10" db="EMBL/GenBank/DDBJ databases">
        <authorList>
            <person name="Varghese N."/>
            <person name="Submissions S."/>
        </authorList>
    </citation>
    <scope>NUCLEOTIDE SEQUENCE [LARGE SCALE GENOMIC DNA]</scope>
    <source>
        <strain evidence="2 3">ATCC 19403</strain>
    </source>
</reference>
<dbReference type="CDD" id="cd05403">
    <property type="entry name" value="NT_KNTase_like"/>
    <property type="match status" value="1"/>
</dbReference>
<protein>
    <submittedName>
        <fullName evidence="2">Nucleotidyltransferase domain-containing protein</fullName>
    </submittedName>
</protein>
<dbReference type="InterPro" id="IPR002934">
    <property type="entry name" value="Polymerase_NTP_transf_dom"/>
</dbReference>
<feature type="domain" description="Polymerase nucleotidyl transferase" evidence="1">
    <location>
        <begin position="7"/>
        <end position="81"/>
    </location>
</feature>
<dbReference type="Gene3D" id="3.30.460.10">
    <property type="entry name" value="Beta Polymerase, domain 2"/>
    <property type="match status" value="1"/>
</dbReference>
<accession>A0ABY1CAY0</accession>
<keyword evidence="3" id="KW-1185">Reference proteome</keyword>
<proteinExistence type="predicted"/>
<evidence type="ECO:0000313" key="3">
    <source>
        <dbReference type="Proteomes" id="UP000198970"/>
    </source>
</evidence>
<dbReference type="RefSeq" id="WP_330387427.1">
    <property type="nucleotide sequence ID" value="NZ_LT630003.1"/>
</dbReference>
<dbReference type="Proteomes" id="UP000198970">
    <property type="component" value="Chromosome I"/>
</dbReference>
<dbReference type="InterPro" id="IPR043519">
    <property type="entry name" value="NT_sf"/>
</dbReference>
<dbReference type="Pfam" id="PF01909">
    <property type="entry name" value="NTP_transf_2"/>
    <property type="match status" value="1"/>
</dbReference>
<organism evidence="2 3">
    <name type="scientific">Lacrimispora sphenoides JCM 1415</name>
    <dbReference type="NCBI Taxonomy" id="1297793"/>
    <lineage>
        <taxon>Bacteria</taxon>
        <taxon>Bacillati</taxon>
        <taxon>Bacillota</taxon>
        <taxon>Clostridia</taxon>
        <taxon>Lachnospirales</taxon>
        <taxon>Lachnospiraceae</taxon>
        <taxon>Lacrimispora</taxon>
    </lineage>
</organism>
<gene>
    <name evidence="2" type="ORF">SAMN02745906_2581</name>
</gene>
<sequence length="270" mass="30574">MKDIIEGIIHSLKDIKGLEAIVLGGSRAKGTHSPDSDIDIGLYYNKETIDLPLLEKRAQELDQEHRENLLAKPGEWGKWVDGGCWLTIGNMPVDFILRDVSRVKKAIEECREGIVSPHYQTGHPHAYFNVIYMGELAVCKMLWNQNDEILRLKALAEDYPQKLKKEIIRFFSFEAGFSQMLAEKSIPGDDVYYVSAHLVRSISALNQVLFALNEQYCINEKKAVKMIDGFPVSPDHYKEKVDSIFSLSGTNLPGACEHLKKLINEVDLLL</sequence>
<dbReference type="EMBL" id="LT630003">
    <property type="protein sequence ID" value="SET87030.1"/>
    <property type="molecule type" value="Genomic_DNA"/>
</dbReference>